<feature type="non-terminal residue" evidence="1">
    <location>
        <position position="1"/>
    </location>
</feature>
<name>A0A6A5A7B0_APHAT</name>
<gene>
    <name evidence="1" type="ORF">AaE_008604</name>
</gene>
<comment type="caution">
    <text evidence="1">The sequence shown here is derived from an EMBL/GenBank/DDBJ whole genome shotgun (WGS) entry which is preliminary data.</text>
</comment>
<dbReference type="AlphaFoldDB" id="A0A6A5A7B0"/>
<dbReference type="Proteomes" id="UP000469452">
    <property type="component" value="Unassembled WGS sequence"/>
</dbReference>
<evidence type="ECO:0000313" key="1">
    <source>
        <dbReference type="EMBL" id="KAF0742624.1"/>
    </source>
</evidence>
<accession>A0A6A5A7B0</accession>
<sequence length="117" mass="13799">HNEMIGFEQKIIVLQKQEVSRLTDEFSALFGRVQEDLYMVRSSQEDINSAQAEAVQTNQSKIQVLNERQDESQRNQDRFARTTEELKRNIQSEHQQIQTIVTQYGVMKDKRTWHSCV</sequence>
<proteinExistence type="predicted"/>
<organism evidence="1 2">
    <name type="scientific">Aphanomyces astaci</name>
    <name type="common">Crayfish plague agent</name>
    <dbReference type="NCBI Taxonomy" id="112090"/>
    <lineage>
        <taxon>Eukaryota</taxon>
        <taxon>Sar</taxon>
        <taxon>Stramenopiles</taxon>
        <taxon>Oomycota</taxon>
        <taxon>Saprolegniomycetes</taxon>
        <taxon>Saprolegniales</taxon>
        <taxon>Verrucalvaceae</taxon>
        <taxon>Aphanomyces</taxon>
    </lineage>
</organism>
<reference evidence="1 2" key="1">
    <citation type="submission" date="2019-06" db="EMBL/GenBank/DDBJ databases">
        <title>Genomics analysis of Aphanomyces spp. identifies a new class of oomycete effector associated with host adaptation.</title>
        <authorList>
            <person name="Gaulin E."/>
        </authorList>
    </citation>
    <scope>NUCLEOTIDE SEQUENCE [LARGE SCALE GENOMIC DNA]</scope>
    <source>
        <strain evidence="1 2">E</strain>
    </source>
</reference>
<evidence type="ECO:0000313" key="2">
    <source>
        <dbReference type="Proteomes" id="UP000469452"/>
    </source>
</evidence>
<dbReference type="EMBL" id="VJMI01014428">
    <property type="protein sequence ID" value="KAF0742624.1"/>
    <property type="molecule type" value="Genomic_DNA"/>
</dbReference>
<protein>
    <submittedName>
        <fullName evidence="1">Uncharacterized protein</fullName>
    </submittedName>
</protein>